<dbReference type="PROSITE" id="PS51155">
    <property type="entry name" value="CHIT_BIND_RR_2"/>
    <property type="match status" value="1"/>
</dbReference>
<feature type="chain" id="PRO_5039892041" description="Cuticular protein" evidence="2">
    <location>
        <begin position="17"/>
        <end position="182"/>
    </location>
</feature>
<proteinExistence type="predicted"/>
<reference evidence="3" key="1">
    <citation type="submission" date="2021-03" db="EMBL/GenBank/DDBJ databases">
        <title>Chromosome level genome of the anhydrobiotic midge Polypedilum vanderplanki.</title>
        <authorList>
            <person name="Yoshida Y."/>
            <person name="Kikawada T."/>
            <person name="Gusev O."/>
        </authorList>
    </citation>
    <scope>NUCLEOTIDE SEQUENCE</scope>
    <source>
        <strain evidence="3">NIAS01</strain>
        <tissue evidence="3">Whole body or cell culture</tissue>
    </source>
</reference>
<evidence type="ECO:0008006" key="5">
    <source>
        <dbReference type="Google" id="ProtNLM"/>
    </source>
</evidence>
<dbReference type="GO" id="GO:0062129">
    <property type="term" value="C:chitin-based extracellular matrix"/>
    <property type="evidence" value="ECO:0007669"/>
    <property type="project" value="TreeGrafter"/>
</dbReference>
<accession>A0A9J6CB75</accession>
<protein>
    <recommendedName>
        <fullName evidence="5">Cuticular protein</fullName>
    </recommendedName>
</protein>
<keyword evidence="1" id="KW-0193">Cuticle</keyword>
<keyword evidence="2" id="KW-0732">Signal</keyword>
<dbReference type="Pfam" id="PF00379">
    <property type="entry name" value="Chitin_bind_4"/>
    <property type="match status" value="1"/>
</dbReference>
<dbReference type="InterPro" id="IPR000618">
    <property type="entry name" value="Insect_cuticle"/>
</dbReference>
<feature type="signal peptide" evidence="2">
    <location>
        <begin position="1"/>
        <end position="16"/>
    </location>
</feature>
<dbReference type="EMBL" id="JADBJN010000002">
    <property type="protein sequence ID" value="KAG5679380.1"/>
    <property type="molecule type" value="Genomic_DNA"/>
</dbReference>
<evidence type="ECO:0000313" key="4">
    <source>
        <dbReference type="Proteomes" id="UP001107558"/>
    </source>
</evidence>
<dbReference type="InterPro" id="IPR050468">
    <property type="entry name" value="Cuticle_Struct_Prot"/>
</dbReference>
<dbReference type="OrthoDB" id="6358661at2759"/>
<dbReference type="Proteomes" id="UP001107558">
    <property type="component" value="Chromosome 2"/>
</dbReference>
<gene>
    <name evidence="3" type="ORF">PVAND_008949</name>
</gene>
<evidence type="ECO:0000256" key="1">
    <source>
        <dbReference type="PROSITE-ProRule" id="PRU00497"/>
    </source>
</evidence>
<evidence type="ECO:0000313" key="3">
    <source>
        <dbReference type="EMBL" id="KAG5679380.1"/>
    </source>
</evidence>
<dbReference type="GO" id="GO:0008010">
    <property type="term" value="F:structural constituent of chitin-based larval cuticle"/>
    <property type="evidence" value="ECO:0007669"/>
    <property type="project" value="TreeGrafter"/>
</dbReference>
<evidence type="ECO:0000256" key="2">
    <source>
        <dbReference type="SAM" id="SignalP"/>
    </source>
</evidence>
<name>A0A9J6CB75_POLVA</name>
<keyword evidence="4" id="KW-1185">Reference proteome</keyword>
<dbReference type="PANTHER" id="PTHR10380">
    <property type="entry name" value="CUTICLE PROTEIN"/>
    <property type="match status" value="1"/>
</dbReference>
<organism evidence="3 4">
    <name type="scientific">Polypedilum vanderplanki</name>
    <name type="common">Sleeping chironomid midge</name>
    <dbReference type="NCBI Taxonomy" id="319348"/>
    <lineage>
        <taxon>Eukaryota</taxon>
        <taxon>Metazoa</taxon>
        <taxon>Ecdysozoa</taxon>
        <taxon>Arthropoda</taxon>
        <taxon>Hexapoda</taxon>
        <taxon>Insecta</taxon>
        <taxon>Pterygota</taxon>
        <taxon>Neoptera</taxon>
        <taxon>Endopterygota</taxon>
        <taxon>Diptera</taxon>
        <taxon>Nematocera</taxon>
        <taxon>Chironomoidea</taxon>
        <taxon>Chironomidae</taxon>
        <taxon>Chironominae</taxon>
        <taxon>Polypedilum</taxon>
        <taxon>Polypedilum</taxon>
    </lineage>
</organism>
<sequence length="182" mass="20563">MKKIIILCAFFGITFADVSHIVDKTTTEYYPPRPYQFKYEAGRYPGHVDRTHAEVGDGAGVVKGAFSYVDPSQQVRTVEYVADEQGFHPSLSHPVKDTKAVQLATQRHLDLYNKIAERNSDPNYTLNVAQPKDSAANEYARQKHLTLFEKIAAEHARIGEEQLAQRLAFEATSIRNEEADHQ</sequence>
<comment type="caution">
    <text evidence="3">The sequence shown here is derived from an EMBL/GenBank/DDBJ whole genome shotgun (WGS) entry which is preliminary data.</text>
</comment>
<dbReference type="AlphaFoldDB" id="A0A9J6CB75"/>